<protein>
    <recommendedName>
        <fullName evidence="2">ZP domain-containing protein</fullName>
    </recommendedName>
</protein>
<dbReference type="AlphaFoldDB" id="A0AAD5L0Q7"/>
<comment type="caution">
    <text evidence="3">The sequence shown here is derived from an EMBL/GenBank/DDBJ whole genome shotgun (WGS) entry which is preliminary data.</text>
</comment>
<sequence>MSNQFLVTMCAVVFIAGGVRSAALMMNMPQISKMEVQCSKNGMSVDVEFDLPFDGIIFSKGHFSDPACR</sequence>
<keyword evidence="1" id="KW-0732">Signal</keyword>
<name>A0AAD5L0Q7_9CRUS</name>
<dbReference type="EMBL" id="WJBH02000008">
    <property type="protein sequence ID" value="KAI9553826.1"/>
    <property type="molecule type" value="Genomic_DNA"/>
</dbReference>
<feature type="chain" id="PRO_5042290265" description="ZP domain-containing protein" evidence="1">
    <location>
        <begin position="22"/>
        <end position="69"/>
    </location>
</feature>
<evidence type="ECO:0000256" key="1">
    <source>
        <dbReference type="SAM" id="SignalP"/>
    </source>
</evidence>
<organism evidence="3 4">
    <name type="scientific">Daphnia sinensis</name>
    <dbReference type="NCBI Taxonomy" id="1820382"/>
    <lineage>
        <taxon>Eukaryota</taxon>
        <taxon>Metazoa</taxon>
        <taxon>Ecdysozoa</taxon>
        <taxon>Arthropoda</taxon>
        <taxon>Crustacea</taxon>
        <taxon>Branchiopoda</taxon>
        <taxon>Diplostraca</taxon>
        <taxon>Cladocera</taxon>
        <taxon>Anomopoda</taxon>
        <taxon>Daphniidae</taxon>
        <taxon>Daphnia</taxon>
        <taxon>Daphnia similis group</taxon>
    </lineage>
</organism>
<keyword evidence="4" id="KW-1185">Reference proteome</keyword>
<feature type="domain" description="ZP" evidence="2">
    <location>
        <begin position="37"/>
        <end position="69"/>
    </location>
</feature>
<evidence type="ECO:0000313" key="3">
    <source>
        <dbReference type="EMBL" id="KAI9553826.1"/>
    </source>
</evidence>
<dbReference type="PROSITE" id="PS51034">
    <property type="entry name" value="ZP_2"/>
    <property type="match status" value="1"/>
</dbReference>
<dbReference type="PANTHER" id="PTHR46560:SF5">
    <property type="entry name" value="CYPHER, ISOFORM B"/>
    <property type="match status" value="1"/>
</dbReference>
<reference evidence="3 4" key="1">
    <citation type="submission" date="2022-05" db="EMBL/GenBank/DDBJ databases">
        <title>A multi-omics perspective on studying reproductive biology in Daphnia sinensis.</title>
        <authorList>
            <person name="Jia J."/>
        </authorList>
    </citation>
    <scope>NUCLEOTIDE SEQUENCE [LARGE SCALE GENOMIC DNA]</scope>
    <source>
        <strain evidence="3 4">WSL</strain>
    </source>
</reference>
<dbReference type="PANTHER" id="PTHR46560">
    <property type="entry name" value="CYPHER, ISOFORM B"/>
    <property type="match status" value="1"/>
</dbReference>
<accession>A0AAD5L0Q7</accession>
<evidence type="ECO:0000313" key="4">
    <source>
        <dbReference type="Proteomes" id="UP000820818"/>
    </source>
</evidence>
<gene>
    <name evidence="3" type="ORF">GHT06_019095</name>
</gene>
<evidence type="ECO:0000259" key="2">
    <source>
        <dbReference type="PROSITE" id="PS51034"/>
    </source>
</evidence>
<feature type="signal peptide" evidence="1">
    <location>
        <begin position="1"/>
        <end position="21"/>
    </location>
</feature>
<dbReference type="Proteomes" id="UP000820818">
    <property type="component" value="Linkage Group LG8"/>
</dbReference>
<proteinExistence type="predicted"/>
<dbReference type="InterPro" id="IPR001507">
    <property type="entry name" value="ZP_dom"/>
</dbReference>